<dbReference type="EnsemblMetazoa" id="XM_028287565.2">
    <property type="protein sequence ID" value="XP_028143366.1"/>
    <property type="gene ID" value="LOC114337169"/>
</dbReference>
<dbReference type="OrthoDB" id="6236007at2759"/>
<proteinExistence type="predicted"/>
<feature type="chain" id="PRO_5028146515" evidence="1">
    <location>
        <begin position="24"/>
        <end position="91"/>
    </location>
</feature>
<evidence type="ECO:0000313" key="2">
    <source>
        <dbReference type="EnsemblMetazoa" id="XP_028143366.1"/>
    </source>
</evidence>
<reference evidence="2" key="2">
    <citation type="submission" date="2025-05" db="UniProtKB">
        <authorList>
            <consortium name="EnsemblMetazoa"/>
        </authorList>
    </citation>
    <scope>IDENTIFICATION</scope>
</reference>
<feature type="signal peptide" evidence="1">
    <location>
        <begin position="1"/>
        <end position="23"/>
    </location>
</feature>
<accession>A0A6P7G372</accession>
<protein>
    <submittedName>
        <fullName evidence="4">Chymotrypsin inhibitor Ani s 6-like</fullName>
    </submittedName>
</protein>
<dbReference type="RefSeq" id="XP_028143366.1">
    <property type="nucleotide sequence ID" value="XM_028287565.1"/>
</dbReference>
<dbReference type="GeneID" id="114337169"/>
<evidence type="ECO:0000256" key="1">
    <source>
        <dbReference type="SAM" id="SignalP"/>
    </source>
</evidence>
<keyword evidence="3" id="KW-1185">Reference proteome</keyword>
<evidence type="ECO:0000313" key="4">
    <source>
        <dbReference type="RefSeq" id="XP_028143366.1"/>
    </source>
</evidence>
<dbReference type="FunCoup" id="A0A6P7G372">
    <property type="interactions" value="66"/>
</dbReference>
<evidence type="ECO:0000313" key="3">
    <source>
        <dbReference type="Proteomes" id="UP001652700"/>
    </source>
</evidence>
<keyword evidence="1" id="KW-0732">Signal</keyword>
<reference evidence="4" key="1">
    <citation type="submission" date="2025-04" db="UniProtKB">
        <authorList>
            <consortium name="RefSeq"/>
        </authorList>
    </citation>
    <scope>IDENTIFICATION</scope>
    <source>
        <tissue evidence="4">Whole insect</tissue>
    </source>
</reference>
<sequence length="91" mass="9960">MNKLPVVVLLIVVFTQLLVQIDCKITHCGPEETPGCAPCCPEEEVTCDNKVAQKCPGYCSVICKLQCNCKGGYFKDTETGQCVKECPDDDK</sequence>
<dbReference type="AlphaFoldDB" id="A0A6P7G372"/>
<name>A0A6P7G372_DIAVI</name>
<dbReference type="InParanoid" id="A0A6P7G372"/>
<dbReference type="KEGG" id="dvv:114337169"/>
<organism evidence="4">
    <name type="scientific">Diabrotica virgifera virgifera</name>
    <name type="common">western corn rootworm</name>
    <dbReference type="NCBI Taxonomy" id="50390"/>
    <lineage>
        <taxon>Eukaryota</taxon>
        <taxon>Metazoa</taxon>
        <taxon>Ecdysozoa</taxon>
        <taxon>Arthropoda</taxon>
        <taxon>Hexapoda</taxon>
        <taxon>Insecta</taxon>
        <taxon>Pterygota</taxon>
        <taxon>Neoptera</taxon>
        <taxon>Endopterygota</taxon>
        <taxon>Coleoptera</taxon>
        <taxon>Polyphaga</taxon>
        <taxon>Cucujiformia</taxon>
        <taxon>Chrysomeloidea</taxon>
        <taxon>Chrysomelidae</taxon>
        <taxon>Galerucinae</taxon>
        <taxon>Diabroticina</taxon>
        <taxon>Diabroticites</taxon>
        <taxon>Diabrotica</taxon>
    </lineage>
</organism>
<dbReference type="Proteomes" id="UP001652700">
    <property type="component" value="Unplaced"/>
</dbReference>
<gene>
    <name evidence="4" type="primary">LOC114337169</name>
</gene>